<dbReference type="EMBL" id="QPJD01000013">
    <property type="protein sequence ID" value="RCW43452.1"/>
    <property type="molecule type" value="Genomic_DNA"/>
</dbReference>
<dbReference type="InterPro" id="IPR011010">
    <property type="entry name" value="DNA_brk_join_enz"/>
</dbReference>
<dbReference type="InterPro" id="IPR044068">
    <property type="entry name" value="CB"/>
</dbReference>
<feature type="domain" description="Core-binding (CB)" evidence="7">
    <location>
        <begin position="63"/>
        <end position="155"/>
    </location>
</feature>
<dbReference type="CDD" id="cd01189">
    <property type="entry name" value="INT_ICEBs1_C_like"/>
    <property type="match status" value="1"/>
</dbReference>
<proteinExistence type="inferred from homology"/>
<dbReference type="PANTHER" id="PTHR30349:SF64">
    <property type="entry name" value="PROPHAGE INTEGRASE INTD-RELATED"/>
    <property type="match status" value="1"/>
</dbReference>
<keyword evidence="4" id="KW-0233">DNA recombination</keyword>
<dbReference type="InterPro" id="IPR002104">
    <property type="entry name" value="Integrase_catalytic"/>
</dbReference>
<reference evidence="8 9" key="1">
    <citation type="submission" date="2018-07" db="EMBL/GenBank/DDBJ databases">
        <title>Genomic Encyclopedia of Type Strains, Phase III (KMG-III): the genomes of soil and plant-associated and newly described type strains.</title>
        <authorList>
            <person name="Whitman W."/>
        </authorList>
    </citation>
    <scope>NUCLEOTIDE SEQUENCE [LARGE SCALE GENOMIC DNA]</scope>
    <source>
        <strain evidence="8 9">CECT 7506</strain>
    </source>
</reference>
<accession>A0A368VRH1</accession>
<evidence type="ECO:0000256" key="4">
    <source>
        <dbReference type="ARBA" id="ARBA00023172"/>
    </source>
</evidence>
<comment type="caution">
    <text evidence="8">The sequence shown here is derived from an EMBL/GenBank/DDBJ whole genome shotgun (WGS) entry which is preliminary data.</text>
</comment>
<dbReference type="InterPro" id="IPR010998">
    <property type="entry name" value="Integrase_recombinase_N"/>
</dbReference>
<dbReference type="GO" id="GO:0003677">
    <property type="term" value="F:DNA binding"/>
    <property type="evidence" value="ECO:0007669"/>
    <property type="project" value="UniProtKB-UniRule"/>
</dbReference>
<dbReference type="AlphaFoldDB" id="A0A368VRH1"/>
<dbReference type="RefSeq" id="WP_114382037.1">
    <property type="nucleotide sequence ID" value="NZ_QPJD01000013.1"/>
</dbReference>
<dbReference type="Gene3D" id="1.10.443.10">
    <property type="entry name" value="Intergrase catalytic core"/>
    <property type="match status" value="1"/>
</dbReference>
<dbReference type="SUPFAM" id="SSF56349">
    <property type="entry name" value="DNA breaking-rejoining enzymes"/>
    <property type="match status" value="1"/>
</dbReference>
<dbReference type="OrthoDB" id="9803188at2"/>
<dbReference type="Proteomes" id="UP000252415">
    <property type="component" value="Unassembled WGS sequence"/>
</dbReference>
<dbReference type="GO" id="GO:0015074">
    <property type="term" value="P:DNA integration"/>
    <property type="evidence" value="ECO:0007669"/>
    <property type="project" value="UniProtKB-KW"/>
</dbReference>
<keyword evidence="9" id="KW-1185">Reference proteome</keyword>
<dbReference type="Gene3D" id="1.10.150.130">
    <property type="match status" value="1"/>
</dbReference>
<gene>
    <name evidence="8" type="ORF">DFP97_113125</name>
</gene>
<comment type="similarity">
    <text evidence="1">Belongs to the 'phage' integrase family.</text>
</comment>
<organism evidence="8 9">
    <name type="scientific">Paenibacillus prosopidis</name>
    <dbReference type="NCBI Taxonomy" id="630520"/>
    <lineage>
        <taxon>Bacteria</taxon>
        <taxon>Bacillati</taxon>
        <taxon>Bacillota</taxon>
        <taxon>Bacilli</taxon>
        <taxon>Bacillales</taxon>
        <taxon>Paenibacillaceae</taxon>
        <taxon>Paenibacillus</taxon>
    </lineage>
</organism>
<dbReference type="PANTHER" id="PTHR30349">
    <property type="entry name" value="PHAGE INTEGRASE-RELATED"/>
    <property type="match status" value="1"/>
</dbReference>
<feature type="domain" description="Tyr recombinase" evidence="6">
    <location>
        <begin position="175"/>
        <end position="379"/>
    </location>
</feature>
<evidence type="ECO:0000256" key="2">
    <source>
        <dbReference type="ARBA" id="ARBA00022908"/>
    </source>
</evidence>
<dbReference type="InterPro" id="IPR050090">
    <property type="entry name" value="Tyrosine_recombinase_XerCD"/>
</dbReference>
<evidence type="ECO:0000256" key="5">
    <source>
        <dbReference type="PROSITE-ProRule" id="PRU01248"/>
    </source>
</evidence>
<dbReference type="Pfam" id="PF00589">
    <property type="entry name" value="Phage_integrase"/>
    <property type="match status" value="1"/>
</dbReference>
<evidence type="ECO:0000259" key="6">
    <source>
        <dbReference type="PROSITE" id="PS51898"/>
    </source>
</evidence>
<name>A0A368VRH1_9BACL</name>
<evidence type="ECO:0000313" key="9">
    <source>
        <dbReference type="Proteomes" id="UP000252415"/>
    </source>
</evidence>
<evidence type="ECO:0000256" key="3">
    <source>
        <dbReference type="ARBA" id="ARBA00023125"/>
    </source>
</evidence>
<dbReference type="PROSITE" id="PS51900">
    <property type="entry name" value="CB"/>
    <property type="match status" value="1"/>
</dbReference>
<dbReference type="Pfam" id="PF14659">
    <property type="entry name" value="Phage_int_SAM_3"/>
    <property type="match status" value="1"/>
</dbReference>
<sequence length="396" mass="45268">MASIEKRSKNSYRLIVETGYDNEGKRIKRSKTIKASGIREAEKELAKFQVEVEAGEYIAPEKMTFNIFVEEWRSKYGIKHLEAKTLENYNHLLKNHISPVFGNKRLDELKPIHIVSFMKNLELNGARKDGKSGGLSSTTIRFVYRIMKDILDRAVDWRILKSNPVAATKRPKVARLTVDVYDEVEVSELLNGLSTEAEHWRIMITMAITTGLRRGELLALEWKHINIDEGFIEVVQSLSYVNGQNIIKAPKTKNSIRKVSIPEALLPDLIQYRINSILSKENARENWAEKEHFFVFSTWDGKPYFHTVPGTWLRRFLKRKNLKPIRFHDLRHTSATLLINQGVHAKTISSRLGHADIRTTMNTYGHALQSADHAAANTFNSILSPKPIPINESNGA</sequence>
<protein>
    <submittedName>
        <fullName evidence="8">Integrase</fullName>
    </submittedName>
</protein>
<evidence type="ECO:0000256" key="1">
    <source>
        <dbReference type="ARBA" id="ARBA00008857"/>
    </source>
</evidence>
<keyword evidence="2" id="KW-0229">DNA integration</keyword>
<dbReference type="PROSITE" id="PS51898">
    <property type="entry name" value="TYR_RECOMBINASE"/>
    <property type="match status" value="1"/>
</dbReference>
<evidence type="ECO:0000313" key="8">
    <source>
        <dbReference type="EMBL" id="RCW43452.1"/>
    </source>
</evidence>
<dbReference type="InterPro" id="IPR013762">
    <property type="entry name" value="Integrase-like_cat_sf"/>
</dbReference>
<dbReference type="GO" id="GO:0006310">
    <property type="term" value="P:DNA recombination"/>
    <property type="evidence" value="ECO:0007669"/>
    <property type="project" value="UniProtKB-KW"/>
</dbReference>
<keyword evidence="3 5" id="KW-0238">DNA-binding</keyword>
<evidence type="ECO:0000259" key="7">
    <source>
        <dbReference type="PROSITE" id="PS51900"/>
    </source>
</evidence>
<dbReference type="InterPro" id="IPR004107">
    <property type="entry name" value="Integrase_SAM-like_N"/>
</dbReference>